<evidence type="ECO:0000256" key="5">
    <source>
        <dbReference type="ARBA" id="ARBA00022833"/>
    </source>
</evidence>
<keyword evidence="8 12" id="KW-0238">DNA-binding</keyword>
<protein>
    <submittedName>
        <fullName evidence="15">AGAP005534-PA-like protein</fullName>
    </submittedName>
</protein>
<dbReference type="Pfam" id="PF05485">
    <property type="entry name" value="THAP"/>
    <property type="match status" value="1"/>
</dbReference>
<evidence type="ECO:0000256" key="8">
    <source>
        <dbReference type="ARBA" id="ARBA00023125"/>
    </source>
</evidence>
<evidence type="ECO:0000256" key="6">
    <source>
        <dbReference type="ARBA" id="ARBA00023015"/>
    </source>
</evidence>
<evidence type="ECO:0000256" key="2">
    <source>
        <dbReference type="ARBA" id="ARBA00006177"/>
    </source>
</evidence>
<evidence type="ECO:0000256" key="10">
    <source>
        <dbReference type="ARBA" id="ARBA00023242"/>
    </source>
</evidence>
<proteinExistence type="inferred from homology"/>
<dbReference type="GO" id="GO:0008270">
    <property type="term" value="F:zinc ion binding"/>
    <property type="evidence" value="ECO:0007669"/>
    <property type="project" value="UniProtKB-KW"/>
</dbReference>
<keyword evidence="5" id="KW-0862">Zinc</keyword>
<dbReference type="GO" id="GO:0005654">
    <property type="term" value="C:nucleoplasm"/>
    <property type="evidence" value="ECO:0007669"/>
    <property type="project" value="UniProtKB-SubCell"/>
</dbReference>
<dbReference type="EMBL" id="ATLV01024122">
    <property type="status" value="NOT_ANNOTATED_CDS"/>
    <property type="molecule type" value="Genomic_DNA"/>
</dbReference>
<dbReference type="Proteomes" id="UP000030765">
    <property type="component" value="Unassembled WGS sequence"/>
</dbReference>
<dbReference type="GO" id="GO:0043565">
    <property type="term" value="F:sequence-specific DNA binding"/>
    <property type="evidence" value="ECO:0007669"/>
    <property type="project" value="InterPro"/>
</dbReference>
<dbReference type="SUPFAM" id="SSF57716">
    <property type="entry name" value="Glucocorticoid receptor-like (DNA-binding domain)"/>
    <property type="match status" value="1"/>
</dbReference>
<evidence type="ECO:0000256" key="13">
    <source>
        <dbReference type="SAM" id="MobiDB-lite"/>
    </source>
</evidence>
<dbReference type="InterPro" id="IPR038441">
    <property type="entry name" value="THAP_Znf_sf"/>
</dbReference>
<evidence type="ECO:0000256" key="7">
    <source>
        <dbReference type="ARBA" id="ARBA00023054"/>
    </source>
</evidence>
<dbReference type="InterPro" id="IPR026516">
    <property type="entry name" value="THAP1/10"/>
</dbReference>
<comment type="similarity">
    <text evidence="2">Belongs to the THAP1 family.</text>
</comment>
<organism evidence="15">
    <name type="scientific">Anopheles sinensis</name>
    <name type="common">Mosquito</name>
    <dbReference type="NCBI Taxonomy" id="74873"/>
    <lineage>
        <taxon>Eukaryota</taxon>
        <taxon>Metazoa</taxon>
        <taxon>Ecdysozoa</taxon>
        <taxon>Arthropoda</taxon>
        <taxon>Hexapoda</taxon>
        <taxon>Insecta</taxon>
        <taxon>Pterygota</taxon>
        <taxon>Neoptera</taxon>
        <taxon>Endopterygota</taxon>
        <taxon>Diptera</taxon>
        <taxon>Nematocera</taxon>
        <taxon>Culicoidea</taxon>
        <taxon>Culicidae</taxon>
        <taxon>Anophelinae</taxon>
        <taxon>Anopheles</taxon>
    </lineage>
</organism>
<keyword evidence="11" id="KW-0131">Cell cycle</keyword>
<evidence type="ECO:0000256" key="4">
    <source>
        <dbReference type="ARBA" id="ARBA00022771"/>
    </source>
</evidence>
<evidence type="ECO:0000313" key="16">
    <source>
        <dbReference type="EnsemblMetazoa" id="ASIC018772-PA"/>
    </source>
</evidence>
<dbReference type="PANTHER" id="PTHR46600">
    <property type="entry name" value="THAP DOMAIN-CONTAINING"/>
    <property type="match status" value="1"/>
</dbReference>
<reference evidence="15 17" key="1">
    <citation type="journal article" date="2014" name="BMC Genomics">
        <title>Genome sequence of Anopheles sinensis provides insight into genetics basis of mosquito competence for malaria parasites.</title>
        <authorList>
            <person name="Zhou D."/>
            <person name="Zhang D."/>
            <person name="Ding G."/>
            <person name="Shi L."/>
            <person name="Hou Q."/>
            <person name="Ye Y."/>
            <person name="Xu Y."/>
            <person name="Zhou H."/>
            <person name="Xiong C."/>
            <person name="Li S."/>
            <person name="Yu J."/>
            <person name="Hong S."/>
            <person name="Yu X."/>
            <person name="Zou P."/>
            <person name="Chen C."/>
            <person name="Chang X."/>
            <person name="Wang W."/>
            <person name="Lv Y."/>
            <person name="Sun Y."/>
            <person name="Ma L."/>
            <person name="Shen B."/>
            <person name="Zhu C."/>
        </authorList>
    </citation>
    <scope>NUCLEOTIDE SEQUENCE [LARGE SCALE GENOMIC DNA]</scope>
</reference>
<dbReference type="PANTHER" id="PTHR46600:SF1">
    <property type="entry name" value="THAP DOMAIN-CONTAINING PROTEIN 1"/>
    <property type="match status" value="1"/>
</dbReference>
<feature type="domain" description="THAP-type" evidence="14">
    <location>
        <begin position="1"/>
        <end position="91"/>
    </location>
</feature>
<evidence type="ECO:0000313" key="17">
    <source>
        <dbReference type="Proteomes" id="UP000030765"/>
    </source>
</evidence>
<evidence type="ECO:0000256" key="12">
    <source>
        <dbReference type="PROSITE-ProRule" id="PRU00309"/>
    </source>
</evidence>
<keyword evidence="7" id="KW-0175">Coiled coil</keyword>
<comment type="subcellular location">
    <subcellularLocation>
        <location evidence="1">Nucleus</location>
        <location evidence="1">Nucleoplasm</location>
    </subcellularLocation>
</comment>
<name>A0A084WKI3_ANOSI</name>
<keyword evidence="3" id="KW-0479">Metal-binding</keyword>
<sequence>MRNCFVYKCDWKHRHNPKRAMFVLPKDPEKFKLWSDVLPKHRRLTHSDRVCEKHFDPADIVRDWLHVIQGETKKLQRSKPYLRRDAVPRHFDLSEAELDAIARKSKRMSVKPERKVEPVEQNLQIETPTEPNPPPQCELNESEASAIFEDIYENIFEIELPSTVWGVHRDPERQYIAFTRFQLLANPESRTSRTLLIKSTLKCCAWYDSQSLFEDDLRSKLAPLQNGEEHSRFNVISSMLDSLEQLLDESQTK</sequence>
<keyword evidence="9" id="KW-0804">Transcription</keyword>
<dbReference type="EnsemblMetazoa" id="ASIC018772-RA">
    <property type="protein sequence ID" value="ASIC018772-PA"/>
    <property type="gene ID" value="ASIC018772"/>
</dbReference>
<keyword evidence="10" id="KW-0539">Nucleus</keyword>
<evidence type="ECO:0000313" key="15">
    <source>
        <dbReference type="EMBL" id="KFB50727.1"/>
    </source>
</evidence>
<dbReference type="InterPro" id="IPR006612">
    <property type="entry name" value="THAP_Znf"/>
</dbReference>
<keyword evidence="6" id="KW-0805">Transcription regulation</keyword>
<feature type="region of interest" description="Disordered" evidence="13">
    <location>
        <begin position="109"/>
        <end position="138"/>
    </location>
</feature>
<dbReference type="AlphaFoldDB" id="A0A084WKI3"/>
<dbReference type="OMA" id="LWGIHRC"/>
<evidence type="ECO:0000256" key="9">
    <source>
        <dbReference type="ARBA" id="ARBA00023163"/>
    </source>
</evidence>
<keyword evidence="4 12" id="KW-0863">Zinc-finger</keyword>
<dbReference type="EMBL" id="KE525349">
    <property type="protein sequence ID" value="KFB50727.1"/>
    <property type="molecule type" value="Genomic_DNA"/>
</dbReference>
<dbReference type="VEuPathDB" id="VectorBase:ASIC018772"/>
<accession>A0A084WKI3</accession>
<gene>
    <name evidence="15" type="ORF">ZHAS_00018772</name>
</gene>
<dbReference type="SMART" id="SM00980">
    <property type="entry name" value="THAP"/>
    <property type="match status" value="1"/>
</dbReference>
<evidence type="ECO:0000256" key="1">
    <source>
        <dbReference type="ARBA" id="ARBA00004642"/>
    </source>
</evidence>
<dbReference type="Gene3D" id="6.20.210.20">
    <property type="entry name" value="THAP domain"/>
    <property type="match status" value="1"/>
</dbReference>
<keyword evidence="17" id="KW-1185">Reference proteome</keyword>
<dbReference type="OrthoDB" id="7331812at2759"/>
<reference evidence="16" key="2">
    <citation type="submission" date="2020-05" db="UniProtKB">
        <authorList>
            <consortium name="EnsemblMetazoa"/>
        </authorList>
    </citation>
    <scope>IDENTIFICATION</scope>
</reference>
<evidence type="ECO:0000259" key="14">
    <source>
        <dbReference type="PROSITE" id="PS50950"/>
    </source>
</evidence>
<evidence type="ECO:0000256" key="3">
    <source>
        <dbReference type="ARBA" id="ARBA00022723"/>
    </source>
</evidence>
<evidence type="ECO:0000256" key="11">
    <source>
        <dbReference type="ARBA" id="ARBA00023306"/>
    </source>
</evidence>
<dbReference type="PROSITE" id="PS50950">
    <property type="entry name" value="ZF_THAP"/>
    <property type="match status" value="1"/>
</dbReference>